<feature type="region of interest" description="Disordered" evidence="1">
    <location>
        <begin position="43"/>
        <end position="77"/>
    </location>
</feature>
<protein>
    <submittedName>
        <fullName evidence="2">Uncharacterized protein</fullName>
    </submittedName>
</protein>
<sequence length="117" mass="12913">METHVLSNNTFVPRKGGVCFINELPPETLSHIFELGSMDDGFEKNKTKRAGMSPTQISSTQRRPVKKIPVPAMPRSCIPPMTPDPLLPLFHSHSSFHMSASTGATSHSRHHLSGRLL</sequence>
<dbReference type="EMBL" id="JAGFBS010000005">
    <property type="protein sequence ID" value="KAG6379394.1"/>
    <property type="molecule type" value="Genomic_DNA"/>
</dbReference>
<feature type="compositionally biased region" description="Polar residues" evidence="1">
    <location>
        <begin position="53"/>
        <end position="62"/>
    </location>
</feature>
<dbReference type="AlphaFoldDB" id="A0A8I2YWM8"/>
<proteinExistence type="predicted"/>
<comment type="caution">
    <text evidence="2">The sequence shown here is derived from an EMBL/GenBank/DDBJ whole genome shotgun (WGS) entry which is preliminary data.</text>
</comment>
<evidence type="ECO:0000256" key="1">
    <source>
        <dbReference type="SAM" id="MobiDB-lite"/>
    </source>
</evidence>
<dbReference type="Proteomes" id="UP000683000">
    <property type="component" value="Unassembled WGS sequence"/>
</dbReference>
<dbReference type="OrthoDB" id="3341212at2759"/>
<reference evidence="2" key="1">
    <citation type="submission" date="2021-03" db="EMBL/GenBank/DDBJ databases">
        <title>Evolutionary innovations through gain and loss of genes in the ectomycorrhizal Boletales.</title>
        <authorList>
            <person name="Wu G."/>
            <person name="Miyauchi S."/>
            <person name="Morin E."/>
            <person name="Yang Z.-L."/>
            <person name="Xu J."/>
            <person name="Martin F.M."/>
        </authorList>
    </citation>
    <scope>NUCLEOTIDE SEQUENCE</scope>
    <source>
        <strain evidence="2">BR01</strain>
    </source>
</reference>
<accession>A0A8I2YWM8</accession>
<feature type="compositionally biased region" description="Basic residues" evidence="1">
    <location>
        <begin position="107"/>
        <end position="117"/>
    </location>
</feature>
<gene>
    <name evidence="2" type="ORF">JVT61DRAFT_11862</name>
</gene>
<evidence type="ECO:0000313" key="2">
    <source>
        <dbReference type="EMBL" id="KAG6379394.1"/>
    </source>
</evidence>
<evidence type="ECO:0000313" key="3">
    <source>
        <dbReference type="Proteomes" id="UP000683000"/>
    </source>
</evidence>
<organism evidence="2 3">
    <name type="scientific">Boletus reticuloceps</name>
    <dbReference type="NCBI Taxonomy" id="495285"/>
    <lineage>
        <taxon>Eukaryota</taxon>
        <taxon>Fungi</taxon>
        <taxon>Dikarya</taxon>
        <taxon>Basidiomycota</taxon>
        <taxon>Agaricomycotina</taxon>
        <taxon>Agaricomycetes</taxon>
        <taxon>Agaricomycetidae</taxon>
        <taxon>Boletales</taxon>
        <taxon>Boletineae</taxon>
        <taxon>Boletaceae</taxon>
        <taxon>Boletoideae</taxon>
        <taxon>Boletus</taxon>
    </lineage>
</organism>
<keyword evidence="3" id="KW-1185">Reference proteome</keyword>
<name>A0A8I2YWM8_9AGAM</name>
<feature type="region of interest" description="Disordered" evidence="1">
    <location>
        <begin position="98"/>
        <end position="117"/>
    </location>
</feature>